<keyword evidence="6" id="KW-1185">Reference proteome</keyword>
<dbReference type="InterPro" id="IPR005531">
    <property type="entry name" value="Asp23"/>
</dbReference>
<evidence type="ECO:0000313" key="6">
    <source>
        <dbReference type="Proteomes" id="UP000285120"/>
    </source>
</evidence>
<sequence>MQQNQSSSSRSSQNNSNQRIPGKLKIDDNVVQKITGLAAIQTDGVLSMSGGPMEGLKEALGRKSLRKGISTEVGEKQAAIDLNIIIEYDKSIPEVYRNVTNNVTTAIEKMTGLEVVELNLYVDDIDTADDSKLGDRKENKEETSTTTPRVQ</sequence>
<feature type="region of interest" description="Disordered" evidence="4">
    <location>
        <begin position="1"/>
        <end position="22"/>
    </location>
</feature>
<feature type="region of interest" description="Disordered" evidence="4">
    <location>
        <begin position="128"/>
        <end position="151"/>
    </location>
</feature>
<evidence type="ECO:0000256" key="2">
    <source>
        <dbReference type="ARBA" id="ARBA00005721"/>
    </source>
</evidence>
<dbReference type="PANTHER" id="PTHR34297:SF3">
    <property type="entry name" value="ALKALINE SHOCK PROTEIN 23"/>
    <property type="match status" value="1"/>
</dbReference>
<dbReference type="Pfam" id="PF03780">
    <property type="entry name" value="Asp23"/>
    <property type="match status" value="1"/>
</dbReference>
<evidence type="ECO:0000256" key="4">
    <source>
        <dbReference type="SAM" id="MobiDB-lite"/>
    </source>
</evidence>
<dbReference type="Proteomes" id="UP000285120">
    <property type="component" value="Unassembled WGS sequence"/>
</dbReference>
<dbReference type="EMBL" id="RAPK01000008">
    <property type="protein sequence ID" value="RKD73245.1"/>
    <property type="molecule type" value="Genomic_DNA"/>
</dbReference>
<evidence type="ECO:0000313" key="5">
    <source>
        <dbReference type="EMBL" id="RKD73245.1"/>
    </source>
</evidence>
<name>A0A419V401_9BACL</name>
<comment type="caution">
    <text evidence="5">The sequence shown here is derived from an EMBL/GenBank/DDBJ whole genome shotgun (WGS) entry which is preliminary data.</text>
</comment>
<feature type="compositionally biased region" description="Low complexity" evidence="4">
    <location>
        <begin position="1"/>
        <end position="19"/>
    </location>
</feature>
<dbReference type="PANTHER" id="PTHR34297">
    <property type="entry name" value="HYPOTHETICAL CYTOSOLIC PROTEIN-RELATED"/>
    <property type="match status" value="1"/>
</dbReference>
<proteinExistence type="inferred from homology"/>
<feature type="compositionally biased region" description="Basic and acidic residues" evidence="4">
    <location>
        <begin position="129"/>
        <end position="143"/>
    </location>
</feature>
<evidence type="ECO:0000256" key="3">
    <source>
        <dbReference type="ARBA" id="ARBA00019574"/>
    </source>
</evidence>
<accession>A0A419V401</accession>
<organism evidence="5 6">
    <name type="scientific">Sinobaca qinghaiensis</name>
    <dbReference type="NCBI Taxonomy" id="342944"/>
    <lineage>
        <taxon>Bacteria</taxon>
        <taxon>Bacillati</taxon>
        <taxon>Bacillota</taxon>
        <taxon>Bacilli</taxon>
        <taxon>Bacillales</taxon>
        <taxon>Sporolactobacillaceae</taxon>
        <taxon>Sinobaca</taxon>
    </lineage>
</organism>
<reference evidence="5 6" key="1">
    <citation type="submission" date="2018-09" db="EMBL/GenBank/DDBJ databases">
        <title>Genomic Encyclopedia of Archaeal and Bacterial Type Strains, Phase II (KMG-II): from individual species to whole genera.</title>
        <authorList>
            <person name="Goeker M."/>
        </authorList>
    </citation>
    <scope>NUCLEOTIDE SEQUENCE [LARGE SCALE GENOMIC DNA]</scope>
    <source>
        <strain evidence="5 6">DSM 17008</strain>
    </source>
</reference>
<evidence type="ECO:0000256" key="1">
    <source>
        <dbReference type="ARBA" id="ARBA00002561"/>
    </source>
</evidence>
<dbReference type="AlphaFoldDB" id="A0A419V401"/>
<protein>
    <recommendedName>
        <fullName evidence="3">Alkaline shock protein 23</fullName>
    </recommendedName>
</protein>
<comment type="similarity">
    <text evidence="2">Belongs to the asp23 family.</text>
</comment>
<gene>
    <name evidence="5" type="ORF">ATL39_1536</name>
</gene>
<dbReference type="OrthoDB" id="9793465at2"/>
<dbReference type="RefSeq" id="WP_120192725.1">
    <property type="nucleotide sequence ID" value="NZ_RAPK01000008.1"/>
</dbReference>
<comment type="function">
    <text evidence="1">May play a key role in alkaline pH tolerance.</text>
</comment>